<feature type="signal peptide" evidence="1">
    <location>
        <begin position="1"/>
        <end position="19"/>
    </location>
</feature>
<name>A0AAJ0FYY7_9HYPO</name>
<keyword evidence="3" id="KW-1185">Reference proteome</keyword>
<organism evidence="2 3">
    <name type="scientific">Conoideocrella luteorostrata</name>
    <dbReference type="NCBI Taxonomy" id="1105319"/>
    <lineage>
        <taxon>Eukaryota</taxon>
        <taxon>Fungi</taxon>
        <taxon>Dikarya</taxon>
        <taxon>Ascomycota</taxon>
        <taxon>Pezizomycotina</taxon>
        <taxon>Sordariomycetes</taxon>
        <taxon>Hypocreomycetidae</taxon>
        <taxon>Hypocreales</taxon>
        <taxon>Clavicipitaceae</taxon>
        <taxon>Conoideocrella</taxon>
    </lineage>
</organism>
<dbReference type="InterPro" id="IPR038903">
    <property type="entry name" value="Allergen_Asp_f_4"/>
</dbReference>
<comment type="caution">
    <text evidence="2">The sequence shown here is derived from an EMBL/GenBank/DDBJ whole genome shotgun (WGS) entry which is preliminary data.</text>
</comment>
<dbReference type="GO" id="GO:0019863">
    <property type="term" value="F:IgE binding"/>
    <property type="evidence" value="ECO:0007669"/>
    <property type="project" value="InterPro"/>
</dbReference>
<evidence type="ECO:0008006" key="4">
    <source>
        <dbReference type="Google" id="ProtNLM"/>
    </source>
</evidence>
<keyword evidence="1" id="KW-0732">Signal</keyword>
<dbReference type="Proteomes" id="UP001251528">
    <property type="component" value="Unassembled WGS sequence"/>
</dbReference>
<dbReference type="Pfam" id="PF25312">
    <property type="entry name" value="Allergen_Asp_f_4"/>
    <property type="match status" value="1"/>
</dbReference>
<feature type="chain" id="PRO_5042480708" description="Effector 5" evidence="1">
    <location>
        <begin position="20"/>
        <end position="259"/>
    </location>
</feature>
<proteinExistence type="predicted"/>
<gene>
    <name evidence="2" type="ORF">QQS21_000744</name>
</gene>
<evidence type="ECO:0000313" key="2">
    <source>
        <dbReference type="EMBL" id="KAK2616310.1"/>
    </source>
</evidence>
<sequence length="259" mass="27491">MLSYTLFVAATALLSLASAAPTPTVNETMIDRSLIQKRGFNCDSPVSGLNKADYEYMASIGILGQGVNAMSDSGRIWIGEGGPNTFTFKNDADGPLIVVLWDFPPSDYEASFMNARHAAVSSSLPRKGDRVVVSLANGVSGGWSALVNQNTKLSQYGQIDNTWGEFTTGNYATVDISREVNMRGTSMSVRTSGGCVSDMNRCVFVCKSGDKCGESGSYTLQDCQPGSQPGANYWTDNVNASGGCQAWSNGGHLEITLGN</sequence>
<evidence type="ECO:0000256" key="1">
    <source>
        <dbReference type="SAM" id="SignalP"/>
    </source>
</evidence>
<dbReference type="EMBL" id="JASWJB010000007">
    <property type="protein sequence ID" value="KAK2616310.1"/>
    <property type="molecule type" value="Genomic_DNA"/>
</dbReference>
<protein>
    <recommendedName>
        <fullName evidence="4">Effector 5</fullName>
    </recommendedName>
</protein>
<dbReference type="GO" id="GO:0005576">
    <property type="term" value="C:extracellular region"/>
    <property type="evidence" value="ECO:0007669"/>
    <property type="project" value="InterPro"/>
</dbReference>
<dbReference type="AlphaFoldDB" id="A0AAJ0FYY7"/>
<reference evidence="2" key="1">
    <citation type="submission" date="2023-06" db="EMBL/GenBank/DDBJ databases">
        <title>Conoideocrella luteorostrata (Hypocreales: Clavicipitaceae), a potential biocontrol fungus for elongate hemlock scale in United States Christmas tree production areas.</title>
        <authorList>
            <person name="Barrett H."/>
            <person name="Lovett B."/>
            <person name="Macias A.M."/>
            <person name="Stajich J.E."/>
            <person name="Kasson M.T."/>
        </authorList>
    </citation>
    <scope>NUCLEOTIDE SEQUENCE</scope>
    <source>
        <strain evidence="2">ARSEF 14590</strain>
    </source>
</reference>
<accession>A0AAJ0FYY7</accession>
<evidence type="ECO:0000313" key="3">
    <source>
        <dbReference type="Proteomes" id="UP001251528"/>
    </source>
</evidence>